<protein>
    <submittedName>
        <fullName evidence="1">Uncharacterized protein</fullName>
    </submittedName>
</protein>
<dbReference type="Proteomes" id="UP001165122">
    <property type="component" value="Unassembled WGS sequence"/>
</dbReference>
<accession>A0A9W7F4K2</accession>
<keyword evidence="2" id="KW-1185">Reference proteome</keyword>
<name>A0A9W7F4K2_9STRA</name>
<reference evidence="2" key="1">
    <citation type="journal article" date="2023" name="Commun. Biol.">
        <title>Genome analysis of Parmales, the sister group of diatoms, reveals the evolutionary specialization of diatoms from phago-mixotrophs to photoautotrophs.</title>
        <authorList>
            <person name="Ban H."/>
            <person name="Sato S."/>
            <person name="Yoshikawa S."/>
            <person name="Yamada K."/>
            <person name="Nakamura Y."/>
            <person name="Ichinomiya M."/>
            <person name="Sato N."/>
            <person name="Blanc-Mathieu R."/>
            <person name="Endo H."/>
            <person name="Kuwata A."/>
            <person name="Ogata H."/>
        </authorList>
    </citation>
    <scope>NUCLEOTIDE SEQUENCE [LARGE SCALE GENOMIC DNA]</scope>
    <source>
        <strain evidence="2">NIES 3700</strain>
    </source>
</reference>
<organism evidence="1 2">
    <name type="scientific">Triparma laevis f. longispina</name>
    <dbReference type="NCBI Taxonomy" id="1714387"/>
    <lineage>
        <taxon>Eukaryota</taxon>
        <taxon>Sar</taxon>
        <taxon>Stramenopiles</taxon>
        <taxon>Ochrophyta</taxon>
        <taxon>Bolidophyceae</taxon>
        <taxon>Parmales</taxon>
        <taxon>Triparmaceae</taxon>
        <taxon>Triparma</taxon>
    </lineage>
</organism>
<dbReference type="EMBL" id="BRXW01000039">
    <property type="protein sequence ID" value="GMI02051.1"/>
    <property type="molecule type" value="Genomic_DNA"/>
</dbReference>
<evidence type="ECO:0000313" key="2">
    <source>
        <dbReference type="Proteomes" id="UP001165122"/>
    </source>
</evidence>
<gene>
    <name evidence="1" type="ORF">TrLO_g10443</name>
</gene>
<dbReference type="AlphaFoldDB" id="A0A9W7F4K2"/>
<comment type="caution">
    <text evidence="1">The sequence shown here is derived from an EMBL/GenBank/DDBJ whole genome shotgun (WGS) entry which is preliminary data.</text>
</comment>
<evidence type="ECO:0000313" key="1">
    <source>
        <dbReference type="EMBL" id="GMI02051.1"/>
    </source>
</evidence>
<proteinExistence type="predicted"/>
<sequence length="136" mass="15662">MPLNAWAGFTGMNCLPCTGSVKVVLHATSSFSSSSSLLESVGVCVTCPIGHYCLGGSAGAELCRAGYSCPFELCNSWLVVGRRGWPMRRWKVLTPWCCFLYELMCRWFLRRIRDHHLYFLRAWKVQWIFRSRKRML</sequence>